<sequence length="112" mass="12668">MELFRYLRLQWDRAVAVGAVVLAAVVLLLGYLGTARTEYIAGQIPYLISGGLVGLMLLTVAAVLWISADLRDEWRVMHRQNELLHREQVERRSALVDLVREELAARGVPERT</sequence>
<feature type="transmembrane region" description="Helical" evidence="1">
    <location>
        <begin position="44"/>
        <end position="68"/>
    </location>
</feature>
<evidence type="ECO:0000256" key="1">
    <source>
        <dbReference type="SAM" id="Phobius"/>
    </source>
</evidence>
<organism evidence="2 3">
    <name type="scientific">Sporichthya brevicatena</name>
    <dbReference type="NCBI Taxonomy" id="171442"/>
    <lineage>
        <taxon>Bacteria</taxon>
        <taxon>Bacillati</taxon>
        <taxon>Actinomycetota</taxon>
        <taxon>Actinomycetes</taxon>
        <taxon>Sporichthyales</taxon>
        <taxon>Sporichthyaceae</taxon>
        <taxon>Sporichthya</taxon>
    </lineage>
</organism>
<keyword evidence="1" id="KW-0812">Transmembrane</keyword>
<evidence type="ECO:0000313" key="3">
    <source>
        <dbReference type="Proteomes" id="UP001500957"/>
    </source>
</evidence>
<dbReference type="RefSeq" id="WP_344606957.1">
    <property type="nucleotide sequence ID" value="NZ_BAAAHE010000030.1"/>
</dbReference>
<keyword evidence="1" id="KW-0472">Membrane</keyword>
<accession>A0ABN1H3E5</accession>
<protein>
    <submittedName>
        <fullName evidence="2">Uncharacterized protein</fullName>
    </submittedName>
</protein>
<reference evidence="2 3" key="1">
    <citation type="journal article" date="2019" name="Int. J. Syst. Evol. Microbiol.">
        <title>The Global Catalogue of Microorganisms (GCM) 10K type strain sequencing project: providing services to taxonomists for standard genome sequencing and annotation.</title>
        <authorList>
            <consortium name="The Broad Institute Genomics Platform"/>
            <consortium name="The Broad Institute Genome Sequencing Center for Infectious Disease"/>
            <person name="Wu L."/>
            <person name="Ma J."/>
        </authorList>
    </citation>
    <scope>NUCLEOTIDE SEQUENCE [LARGE SCALE GENOMIC DNA]</scope>
    <source>
        <strain evidence="2 3">JCM 10671</strain>
    </source>
</reference>
<gene>
    <name evidence="2" type="ORF">GCM10009547_34280</name>
</gene>
<keyword evidence="1" id="KW-1133">Transmembrane helix</keyword>
<feature type="transmembrane region" description="Helical" evidence="1">
    <location>
        <begin position="12"/>
        <end position="32"/>
    </location>
</feature>
<evidence type="ECO:0000313" key="2">
    <source>
        <dbReference type="EMBL" id="GAA0627824.1"/>
    </source>
</evidence>
<keyword evidence="3" id="KW-1185">Reference proteome</keyword>
<dbReference type="Proteomes" id="UP001500957">
    <property type="component" value="Unassembled WGS sequence"/>
</dbReference>
<comment type="caution">
    <text evidence="2">The sequence shown here is derived from an EMBL/GenBank/DDBJ whole genome shotgun (WGS) entry which is preliminary data.</text>
</comment>
<name>A0ABN1H3E5_9ACTN</name>
<dbReference type="EMBL" id="BAAAHE010000030">
    <property type="protein sequence ID" value="GAA0627824.1"/>
    <property type="molecule type" value="Genomic_DNA"/>
</dbReference>
<proteinExistence type="predicted"/>